<comment type="subcellular location">
    <subcellularLocation>
        <location evidence="1">Membrane</location>
        <topology evidence="1">Multi-pass membrane protein</topology>
    </subcellularLocation>
</comment>
<dbReference type="Gene3D" id="1.20.1250.20">
    <property type="entry name" value="MFS general substrate transporter like domains"/>
    <property type="match status" value="2"/>
</dbReference>
<feature type="transmembrane region" description="Helical" evidence="5">
    <location>
        <begin position="141"/>
        <end position="164"/>
    </location>
</feature>
<feature type="domain" description="Major facilitator superfamily (MFS) profile" evidence="6">
    <location>
        <begin position="10"/>
        <end position="426"/>
    </location>
</feature>
<feature type="transmembrane region" description="Helical" evidence="5">
    <location>
        <begin position="399"/>
        <end position="419"/>
    </location>
</feature>
<feature type="transmembrane region" description="Helical" evidence="5">
    <location>
        <begin position="310"/>
        <end position="330"/>
    </location>
</feature>
<dbReference type="PROSITE" id="PS50850">
    <property type="entry name" value="MFS"/>
    <property type="match status" value="1"/>
</dbReference>
<keyword evidence="3 5" id="KW-1133">Transmembrane helix</keyword>
<keyword evidence="4 5" id="KW-0472">Membrane</keyword>
<feature type="transmembrane region" description="Helical" evidence="5">
    <location>
        <begin position="370"/>
        <end position="393"/>
    </location>
</feature>
<gene>
    <name evidence="7" type="ORF">E6A44_016000</name>
</gene>
<dbReference type="SUPFAM" id="SSF103473">
    <property type="entry name" value="MFS general substrate transporter"/>
    <property type="match status" value="1"/>
</dbReference>
<name>A0ABW9JBB7_9SPHI</name>
<dbReference type="Proteomes" id="UP001517247">
    <property type="component" value="Unassembled WGS sequence"/>
</dbReference>
<dbReference type="InterPro" id="IPR050382">
    <property type="entry name" value="MFS_Na/Anion_cotransporter"/>
</dbReference>
<comment type="caution">
    <text evidence="7">The sequence shown here is derived from an EMBL/GenBank/DDBJ whole genome shotgun (WGS) entry which is preliminary data.</text>
</comment>
<evidence type="ECO:0000313" key="7">
    <source>
        <dbReference type="EMBL" id="MFN0257093.1"/>
    </source>
</evidence>
<feature type="transmembrane region" description="Helical" evidence="5">
    <location>
        <begin position="6"/>
        <end position="23"/>
    </location>
</feature>
<organism evidence="7 8">
    <name type="scientific">Pedobacter ureilyticus</name>
    <dbReference type="NCBI Taxonomy" id="1393051"/>
    <lineage>
        <taxon>Bacteria</taxon>
        <taxon>Pseudomonadati</taxon>
        <taxon>Bacteroidota</taxon>
        <taxon>Sphingobacteriia</taxon>
        <taxon>Sphingobacteriales</taxon>
        <taxon>Sphingobacteriaceae</taxon>
        <taxon>Pedobacter</taxon>
    </lineage>
</organism>
<proteinExistence type="predicted"/>
<protein>
    <submittedName>
        <fullName evidence="7">MFS transporter</fullName>
    </submittedName>
</protein>
<reference evidence="7 8" key="1">
    <citation type="submission" date="2024-12" db="EMBL/GenBank/DDBJ databases">
        <authorList>
            <person name="Hu S."/>
        </authorList>
    </citation>
    <scope>NUCLEOTIDE SEQUENCE [LARGE SCALE GENOMIC DNA]</scope>
    <source>
        <strain evidence="7 8">THG-T11</strain>
    </source>
</reference>
<accession>A0ABW9JBB7</accession>
<dbReference type="InterPro" id="IPR036259">
    <property type="entry name" value="MFS_trans_sf"/>
</dbReference>
<dbReference type="InterPro" id="IPR000849">
    <property type="entry name" value="Sugar_P_transporter"/>
</dbReference>
<feature type="transmembrane region" description="Helical" evidence="5">
    <location>
        <begin position="79"/>
        <end position="98"/>
    </location>
</feature>
<dbReference type="EMBL" id="SSHJ02000008">
    <property type="protein sequence ID" value="MFN0257093.1"/>
    <property type="molecule type" value="Genomic_DNA"/>
</dbReference>
<evidence type="ECO:0000256" key="2">
    <source>
        <dbReference type="ARBA" id="ARBA00022692"/>
    </source>
</evidence>
<dbReference type="InterPro" id="IPR011701">
    <property type="entry name" value="MFS"/>
</dbReference>
<feature type="transmembrane region" description="Helical" evidence="5">
    <location>
        <begin position="237"/>
        <end position="257"/>
    </location>
</feature>
<evidence type="ECO:0000256" key="1">
    <source>
        <dbReference type="ARBA" id="ARBA00004141"/>
    </source>
</evidence>
<feature type="transmembrane region" description="Helical" evidence="5">
    <location>
        <begin position="277"/>
        <end position="298"/>
    </location>
</feature>
<evidence type="ECO:0000256" key="3">
    <source>
        <dbReference type="ARBA" id="ARBA00022989"/>
    </source>
</evidence>
<evidence type="ECO:0000256" key="5">
    <source>
        <dbReference type="SAM" id="Phobius"/>
    </source>
</evidence>
<evidence type="ECO:0000256" key="4">
    <source>
        <dbReference type="ARBA" id="ARBA00023136"/>
    </source>
</evidence>
<dbReference type="PIRSF" id="PIRSF002808">
    <property type="entry name" value="Hexose_phosphate_transp"/>
    <property type="match status" value="1"/>
</dbReference>
<evidence type="ECO:0000259" key="6">
    <source>
        <dbReference type="PROSITE" id="PS50850"/>
    </source>
</evidence>
<dbReference type="InterPro" id="IPR020846">
    <property type="entry name" value="MFS_dom"/>
</dbReference>
<dbReference type="RefSeq" id="WP_138724172.1">
    <property type="nucleotide sequence ID" value="NZ_SSHJ02000008.1"/>
</dbReference>
<dbReference type="CDD" id="cd17319">
    <property type="entry name" value="MFS_ExuT_GudP_like"/>
    <property type="match status" value="1"/>
</dbReference>
<dbReference type="PANTHER" id="PTHR11662:SF285">
    <property type="entry name" value="HEXURONATE TRANSPORTER"/>
    <property type="match status" value="1"/>
</dbReference>
<feature type="transmembrane region" description="Helical" evidence="5">
    <location>
        <begin position="49"/>
        <end position="67"/>
    </location>
</feature>
<sequence length="426" mass="46936">MKVKGLRWWIIALIGLATVINYVDRSAINILWPYIYKEFGIADVDSKNALALITTFFMIAYALGQTFTGKLMDAIGTRLGMTISIIGWSISIALHAFAKSLLSFNIFRFMLGFSEAGNWPGATKSNAEWFPAKERGIAQGIFGAGASLGSVVSAPIIAALYLIFGWKMTFVLIAVLGLIWIIPWLYINKATPDKHPWITEEERAHILAKPEIKEVETTVEEAPALTWKELLKIRNTWGIITGRFFIDPVWWLFVTWLPTFLKEQFMFDIKQIGAFTWVPYLFAAIGSLVGGYHASVQIKKGVAAAKARKNAIAVGSVIMLAALVVIVYQLDSLKDTPMFAMVLIGCTLFGFQYLIGNIQTLPSDYFNGKNVGTVAGMGGTAAVAGTLLTTWAVPVITQTSYVSFFVLAAVLVPVSWLCIKYISSKK</sequence>
<evidence type="ECO:0000313" key="8">
    <source>
        <dbReference type="Proteomes" id="UP001517247"/>
    </source>
</evidence>
<feature type="transmembrane region" description="Helical" evidence="5">
    <location>
        <begin position="170"/>
        <end position="187"/>
    </location>
</feature>
<dbReference type="Pfam" id="PF07690">
    <property type="entry name" value="MFS_1"/>
    <property type="match status" value="1"/>
</dbReference>
<feature type="transmembrane region" description="Helical" evidence="5">
    <location>
        <begin position="336"/>
        <end position="358"/>
    </location>
</feature>
<keyword evidence="8" id="KW-1185">Reference proteome</keyword>
<dbReference type="PANTHER" id="PTHR11662">
    <property type="entry name" value="SOLUTE CARRIER FAMILY 17"/>
    <property type="match status" value="1"/>
</dbReference>
<keyword evidence="2 5" id="KW-0812">Transmembrane</keyword>